<dbReference type="SUPFAM" id="SSF56672">
    <property type="entry name" value="DNA/RNA polymerases"/>
    <property type="match status" value="1"/>
</dbReference>
<keyword evidence="2" id="KW-0378">Hydrolase</keyword>
<gene>
    <name evidence="4" type="ORF">HannXRQ_Chr13g0391281</name>
</gene>
<dbReference type="PANTHER" id="PTHR42648">
    <property type="entry name" value="TRANSPOSASE, PUTATIVE-RELATED"/>
    <property type="match status" value="1"/>
</dbReference>
<dbReference type="GO" id="GO:0016787">
    <property type="term" value="F:hydrolase activity"/>
    <property type="evidence" value="ECO:0007669"/>
    <property type="project" value="UniProtKB-KW"/>
</dbReference>
<proteinExistence type="predicted"/>
<dbReference type="EMBL" id="CM007902">
    <property type="protein sequence ID" value="OTG00461.1"/>
    <property type="molecule type" value="Genomic_DNA"/>
</dbReference>
<dbReference type="Pfam" id="PF00665">
    <property type="entry name" value="rve"/>
    <property type="match status" value="1"/>
</dbReference>
<dbReference type="Pfam" id="PF07727">
    <property type="entry name" value="RVT_2"/>
    <property type="match status" value="1"/>
</dbReference>
<organism evidence="4 5">
    <name type="scientific">Helianthus annuus</name>
    <name type="common">Common sunflower</name>
    <dbReference type="NCBI Taxonomy" id="4232"/>
    <lineage>
        <taxon>Eukaryota</taxon>
        <taxon>Viridiplantae</taxon>
        <taxon>Streptophyta</taxon>
        <taxon>Embryophyta</taxon>
        <taxon>Tracheophyta</taxon>
        <taxon>Spermatophyta</taxon>
        <taxon>Magnoliopsida</taxon>
        <taxon>eudicotyledons</taxon>
        <taxon>Gunneridae</taxon>
        <taxon>Pentapetalae</taxon>
        <taxon>asterids</taxon>
        <taxon>campanulids</taxon>
        <taxon>Asterales</taxon>
        <taxon>Asteraceae</taxon>
        <taxon>Asteroideae</taxon>
        <taxon>Heliantheae alliance</taxon>
        <taxon>Heliantheae</taxon>
        <taxon>Helianthus</taxon>
    </lineage>
</organism>
<dbReference type="STRING" id="4232.A0A251SSF9"/>
<dbReference type="InterPro" id="IPR012337">
    <property type="entry name" value="RNaseH-like_sf"/>
</dbReference>
<keyword evidence="5" id="KW-1185">Reference proteome</keyword>
<dbReference type="GO" id="GO:0003676">
    <property type="term" value="F:nucleic acid binding"/>
    <property type="evidence" value="ECO:0007669"/>
    <property type="project" value="InterPro"/>
</dbReference>
<sequence>MMSDYRLLFDVRSIRGGYVAFAGDKGGYITGEGMISNGVVSFDKINYVQQLDHNLLSVSQICDKKFTVHFDDAGCYVLKPGFKIPEEWILLSAPRVNDLYVLDMSQAITKSKQVTCFISKATEKETISWHRRMGHIHLRKMNHLVKNNLVRGVNVKNFQLQDVCVPCQKGKQIKKSHPLKKVNIVNMPLERLHMDLFGPIKHKSVHGEVFCLVVTDDYSRFSWVAFMVHKSETPEILKNLITLLENLYNLKVRRIRSDNGTEFKNRVMDEFCTAKGILHEYSTRYTPQQNGVAERKNRTLIETARTMLVESQLPVRFWTEVVASACYTLNRVLTVKRHGKTCFELLHKKTPDLEYLEPFGAPCTMIEPDGKFGAKAIEGYFLGYATPNLRVWNLTTKKIEEWGVVKVQRYSNPPKPSGDPWMFDYDGLFDSFNLPTFDDDNAIAQMLSESENATGSQLVRPIIVDSQASSSVNNLVSNEVFNDAVDYNLSSEDEEYVDANDGEAPRPVQGTSEATDLVSAPIVQEENASSSTTQQLQNDIGNLNINNLRTNVEIPLVPETRIHNIHPQQNIIGDVLSGVRTRNQIRNNENAGLYAEIRESGQQNDWSFACYVSQEEPRSWKEALKDDSWVEAMQEELQQFEKLGVWKLVDRPDHYKKIGTRWVFKCKKDDRGIVVRNKARLVVQGFSQIEGIDYNEVYAPVARLEAIRIFLAYASFKKFKVYQMDVKSAFLHGVVEEEVYVEQPPGFEDPLHPDRVLLLNKALYGLHQAPRAWYETLSTYLLNNGFRWGLIDCTLFIKEKGEDLLLVQVYVDDIIFGSTDDKLCKEFEKVMQDRFEMSAMGEMTFFLGLQVNQSESGIFIHQTKYVGDILSRFQMSDSKQISTPLPQNHGITPDEKGEAVDSSLYRAMIGSLMYLTASRPDIMYPTCLLARYQANPKVSHYAAVKRIFRYLKGCPDTGLWYPKDDNFDLKDYNDSDFGGCKKDGKSTTAGYQFLGNRLVTWQCKKQTCVATSTCEAEYIAASSCCSQVLWIQQQMRDYGFEFLTTPIYVDNEAALQITRNPVQHSKKKHIDIKYHFIRDCSEKRLIDVVHIHTDHQRADLFTKAFDKSRFNYLLLVNGIKAKQE</sequence>
<dbReference type="Pfam" id="PF13976">
    <property type="entry name" value="gag_pre-integrs"/>
    <property type="match status" value="1"/>
</dbReference>
<dbReference type="GO" id="GO:0046872">
    <property type="term" value="F:metal ion binding"/>
    <property type="evidence" value="ECO:0007669"/>
    <property type="project" value="UniProtKB-KW"/>
</dbReference>
<dbReference type="InterPro" id="IPR043502">
    <property type="entry name" value="DNA/RNA_pol_sf"/>
</dbReference>
<reference evidence="5" key="1">
    <citation type="journal article" date="2017" name="Nature">
        <title>The sunflower genome provides insights into oil metabolism, flowering and Asterid evolution.</title>
        <authorList>
            <person name="Badouin H."/>
            <person name="Gouzy J."/>
            <person name="Grassa C.J."/>
            <person name="Murat F."/>
            <person name="Staton S.E."/>
            <person name="Cottret L."/>
            <person name="Lelandais-Briere C."/>
            <person name="Owens G.L."/>
            <person name="Carrere S."/>
            <person name="Mayjonade B."/>
            <person name="Legrand L."/>
            <person name="Gill N."/>
            <person name="Kane N.C."/>
            <person name="Bowers J.E."/>
            <person name="Hubner S."/>
            <person name="Bellec A."/>
            <person name="Berard A."/>
            <person name="Berges H."/>
            <person name="Blanchet N."/>
            <person name="Boniface M.C."/>
            <person name="Brunel D."/>
            <person name="Catrice O."/>
            <person name="Chaidir N."/>
            <person name="Claudel C."/>
            <person name="Donnadieu C."/>
            <person name="Faraut T."/>
            <person name="Fievet G."/>
            <person name="Helmstetter N."/>
            <person name="King M."/>
            <person name="Knapp S.J."/>
            <person name="Lai Z."/>
            <person name="Le Paslier M.C."/>
            <person name="Lippi Y."/>
            <person name="Lorenzon L."/>
            <person name="Mandel J.R."/>
            <person name="Marage G."/>
            <person name="Marchand G."/>
            <person name="Marquand E."/>
            <person name="Bret-Mestries E."/>
            <person name="Morien E."/>
            <person name="Nambeesan S."/>
            <person name="Nguyen T."/>
            <person name="Pegot-Espagnet P."/>
            <person name="Pouilly N."/>
            <person name="Raftis F."/>
            <person name="Sallet E."/>
            <person name="Schiex T."/>
            <person name="Thomas J."/>
            <person name="Vandecasteele C."/>
            <person name="Vares D."/>
            <person name="Vear F."/>
            <person name="Vautrin S."/>
            <person name="Crespi M."/>
            <person name="Mangin B."/>
            <person name="Burke J.M."/>
            <person name="Salse J."/>
            <person name="Munos S."/>
            <person name="Vincourt P."/>
            <person name="Rieseberg L.H."/>
            <person name="Langlade N.B."/>
        </authorList>
    </citation>
    <scope>NUCLEOTIDE SEQUENCE [LARGE SCALE GENOMIC DNA]</scope>
    <source>
        <strain evidence="5">cv. SF193</strain>
    </source>
</reference>
<evidence type="ECO:0000313" key="5">
    <source>
        <dbReference type="Proteomes" id="UP000215914"/>
    </source>
</evidence>
<dbReference type="InterPro" id="IPR001584">
    <property type="entry name" value="Integrase_cat-core"/>
</dbReference>
<dbReference type="InterPro" id="IPR013103">
    <property type="entry name" value="RVT_2"/>
</dbReference>
<dbReference type="GO" id="GO:0015074">
    <property type="term" value="P:DNA integration"/>
    <property type="evidence" value="ECO:0007669"/>
    <property type="project" value="InterPro"/>
</dbReference>
<dbReference type="Gene3D" id="3.30.420.10">
    <property type="entry name" value="Ribonuclease H-like superfamily/Ribonuclease H"/>
    <property type="match status" value="1"/>
</dbReference>
<evidence type="ECO:0000313" key="4">
    <source>
        <dbReference type="EMBL" id="OTG00461.1"/>
    </source>
</evidence>
<protein>
    <submittedName>
        <fullName evidence="4">Putative ribonuclease H-like domain-containing protein</fullName>
    </submittedName>
</protein>
<dbReference type="PROSITE" id="PS50994">
    <property type="entry name" value="INTEGRASE"/>
    <property type="match status" value="1"/>
</dbReference>
<dbReference type="InterPro" id="IPR025724">
    <property type="entry name" value="GAG-pre-integrase_dom"/>
</dbReference>
<dbReference type="CDD" id="cd09272">
    <property type="entry name" value="RNase_HI_RT_Ty1"/>
    <property type="match status" value="1"/>
</dbReference>
<evidence type="ECO:0000259" key="3">
    <source>
        <dbReference type="PROSITE" id="PS50994"/>
    </source>
</evidence>
<dbReference type="AlphaFoldDB" id="A0A251SSF9"/>
<keyword evidence="1" id="KW-0479">Metal-binding</keyword>
<dbReference type="SUPFAM" id="SSF53098">
    <property type="entry name" value="Ribonuclease H-like"/>
    <property type="match status" value="1"/>
</dbReference>
<dbReference type="PANTHER" id="PTHR42648:SF32">
    <property type="entry name" value="RIBONUCLEASE H-LIKE DOMAIN, GAG-PRE-INTEGRASE DOMAIN PROTEIN-RELATED"/>
    <property type="match status" value="1"/>
</dbReference>
<dbReference type="InterPro" id="IPR039537">
    <property type="entry name" value="Retrotran_Ty1/copia-like"/>
</dbReference>
<evidence type="ECO:0000256" key="1">
    <source>
        <dbReference type="ARBA" id="ARBA00022723"/>
    </source>
</evidence>
<dbReference type="InParanoid" id="A0A251SSF9"/>
<feature type="domain" description="Integrase catalytic" evidence="3">
    <location>
        <begin position="184"/>
        <end position="350"/>
    </location>
</feature>
<dbReference type="InterPro" id="IPR036397">
    <property type="entry name" value="RNaseH_sf"/>
</dbReference>
<name>A0A251SSF9_HELAN</name>
<evidence type="ECO:0000256" key="2">
    <source>
        <dbReference type="ARBA" id="ARBA00022801"/>
    </source>
</evidence>
<dbReference type="Proteomes" id="UP000215914">
    <property type="component" value="Chromosome 13"/>
</dbReference>
<accession>A0A251SSF9</accession>